<organism evidence="2 3">
    <name type="scientific">Methylobacterium currus</name>
    <dbReference type="NCBI Taxonomy" id="2051553"/>
    <lineage>
        <taxon>Bacteria</taxon>
        <taxon>Pseudomonadati</taxon>
        <taxon>Pseudomonadota</taxon>
        <taxon>Alphaproteobacteria</taxon>
        <taxon>Hyphomicrobiales</taxon>
        <taxon>Methylobacteriaceae</taxon>
        <taxon>Methylobacterium</taxon>
    </lineage>
</organism>
<reference evidence="2 3" key="1">
    <citation type="submission" date="2018-04" db="EMBL/GenBank/DDBJ databases">
        <title>Methylobacterium sp. PR1016A genome.</title>
        <authorList>
            <person name="Park W."/>
        </authorList>
    </citation>
    <scope>NUCLEOTIDE SEQUENCE [LARGE SCALE GENOMIC DNA]</scope>
    <source>
        <strain evidence="2 3">PR1016A</strain>
    </source>
</reference>
<dbReference type="OrthoDB" id="7995612at2"/>
<name>A0A2R4WVE7_9HYPH</name>
<protein>
    <submittedName>
        <fullName evidence="2">Uncharacterized protein</fullName>
    </submittedName>
</protein>
<evidence type="ECO:0000313" key="2">
    <source>
        <dbReference type="EMBL" id="AWB25501.1"/>
    </source>
</evidence>
<feature type="transmembrane region" description="Helical" evidence="1">
    <location>
        <begin position="47"/>
        <end position="68"/>
    </location>
</feature>
<sequence length="114" mass="12868">MSSGHRSSGIERLDRDRGQGAIRIVVAPPARRKKERAFSYLPWPVRLFVKLGFPFIVLLTVFVLPNYLDCRNRHDAGLFFHGMTVAACTRQALYGQIGATQKRFEDIAHAVGVR</sequence>
<dbReference type="Proteomes" id="UP000244755">
    <property type="component" value="Chromosome 2"/>
</dbReference>
<keyword evidence="1" id="KW-0472">Membrane</keyword>
<evidence type="ECO:0000256" key="1">
    <source>
        <dbReference type="SAM" id="Phobius"/>
    </source>
</evidence>
<dbReference type="AlphaFoldDB" id="A0A2R4WVE7"/>
<dbReference type="EMBL" id="CP028844">
    <property type="protein sequence ID" value="AWB25501.1"/>
    <property type="molecule type" value="Genomic_DNA"/>
</dbReference>
<keyword evidence="1" id="KW-1133">Transmembrane helix</keyword>
<dbReference type="KEGG" id="mee:DA075_32010"/>
<accession>A0A2R4WVE7</accession>
<keyword evidence="1" id="KW-0812">Transmembrane</keyword>
<gene>
    <name evidence="2" type="ORF">DA075_32010</name>
</gene>
<keyword evidence="3" id="KW-1185">Reference proteome</keyword>
<proteinExistence type="predicted"/>
<evidence type="ECO:0000313" key="3">
    <source>
        <dbReference type="Proteomes" id="UP000244755"/>
    </source>
</evidence>
<dbReference type="RefSeq" id="WP_099957161.1">
    <property type="nucleotide sequence ID" value="NZ_CP028844.1"/>
</dbReference>